<keyword evidence="4" id="KW-1185">Reference proteome</keyword>
<evidence type="ECO:0000256" key="1">
    <source>
        <dbReference type="SAM" id="MobiDB-lite"/>
    </source>
</evidence>
<dbReference type="Proteomes" id="UP000095453">
    <property type="component" value="Unassembled WGS sequence"/>
</dbReference>
<dbReference type="RefSeq" id="WP_021922127.1">
    <property type="nucleotide sequence ID" value="NZ_CAKZTK010000003.1"/>
</dbReference>
<reference evidence="2" key="1">
    <citation type="submission" date="2015-05" db="EMBL/GenBank/DDBJ databases">
        <authorList>
            <person name="Wang D.B."/>
            <person name="Wang M."/>
        </authorList>
    </citation>
    <scope>NUCLEOTIDE SEQUENCE [LARGE SCALE GENOMIC DNA]</scope>
    <source>
        <strain evidence="2">L1-83</strain>
    </source>
</reference>
<sequence length="170" mass="20493">MDYREEQFLRMQQSDTPKVPFYMSYPMQNLYLTEMEYEKDMDRMKELYPRDVSRIMDVIEDECDKMEYEGSLMFDEYPDRLMLEQVTERIYQTVKNGTDTVMAEEFWGGNNPPPPPPGRPGSMPPPPGRPGMMPPPPPRPDDPWRSLIGVMLNNEMYRRRCRHRRCRRWW</sequence>
<evidence type="ECO:0000313" key="4">
    <source>
        <dbReference type="Proteomes" id="UP000049828"/>
    </source>
</evidence>
<protein>
    <submittedName>
        <fullName evidence="2">Uncharacterized protein</fullName>
    </submittedName>
</protein>
<dbReference type="OrthoDB" id="1935838at2"/>
<feature type="compositionally biased region" description="Pro residues" evidence="1">
    <location>
        <begin position="111"/>
        <end position="138"/>
    </location>
</feature>
<evidence type="ECO:0000313" key="3">
    <source>
        <dbReference type="EMBL" id="CUN10700.1"/>
    </source>
</evidence>
<reference evidence="4" key="2">
    <citation type="submission" date="2015-05" db="EMBL/GenBank/DDBJ databases">
        <authorList>
            <consortium name="Pathogen Informatics"/>
        </authorList>
    </citation>
    <scope>NUCLEOTIDE SEQUENCE [LARGE SCALE GENOMIC DNA]</scope>
    <source>
        <strain evidence="3 5">2789STDY5608887</strain>
        <strain evidence="4">L1-83</strain>
    </source>
</reference>
<dbReference type="AlphaFoldDB" id="A0A0M6WJ14"/>
<dbReference type="EMBL" id="CYXX01000013">
    <property type="protein sequence ID" value="CUN10700.1"/>
    <property type="molecule type" value="Genomic_DNA"/>
</dbReference>
<dbReference type="GeneID" id="75162469"/>
<dbReference type="Proteomes" id="UP000049828">
    <property type="component" value="Unassembled WGS sequence"/>
</dbReference>
<evidence type="ECO:0000313" key="5">
    <source>
        <dbReference type="Proteomes" id="UP000095453"/>
    </source>
</evidence>
<organism evidence="2 4">
    <name type="scientific">Roseburia inulinivorans</name>
    <dbReference type="NCBI Taxonomy" id="360807"/>
    <lineage>
        <taxon>Bacteria</taxon>
        <taxon>Bacillati</taxon>
        <taxon>Bacillota</taxon>
        <taxon>Clostridia</taxon>
        <taxon>Lachnospirales</taxon>
        <taxon>Lachnospiraceae</taxon>
        <taxon>Roseburia</taxon>
    </lineage>
</organism>
<dbReference type="EMBL" id="CVRS01000066">
    <property type="protein sequence ID" value="CRL36774.1"/>
    <property type="molecule type" value="Genomic_DNA"/>
</dbReference>
<evidence type="ECO:0000313" key="2">
    <source>
        <dbReference type="EMBL" id="CRL36774.1"/>
    </source>
</evidence>
<name>A0A0M6WJ14_9FIRM</name>
<dbReference type="STRING" id="360807.ERS852392_02227"/>
<accession>A0A0M6WJ14</accession>
<proteinExistence type="predicted"/>
<feature type="region of interest" description="Disordered" evidence="1">
    <location>
        <begin position="103"/>
        <end position="145"/>
    </location>
</feature>
<gene>
    <name evidence="3" type="ORF">ERS852444_01905</name>
    <name evidence="2" type="ORF">RIL183_20091</name>
</gene>